<reference evidence="4" key="1">
    <citation type="submission" date="2016-10" db="EMBL/GenBank/DDBJ databases">
        <authorList>
            <person name="Varghese N."/>
            <person name="Submissions S."/>
        </authorList>
    </citation>
    <scope>NUCLEOTIDE SEQUENCE [LARGE SCALE GENOMIC DNA]</scope>
    <source>
        <strain evidence="4">LP51</strain>
    </source>
</reference>
<dbReference type="RefSeq" id="WP_092099311.1">
    <property type="nucleotide sequence ID" value="NZ_FOOT01000001.1"/>
</dbReference>
<evidence type="ECO:0000313" key="4">
    <source>
        <dbReference type="Proteomes" id="UP000198724"/>
    </source>
</evidence>
<dbReference type="NCBIfam" id="TIGR02159">
    <property type="entry name" value="PA_CoA_Oxy4"/>
    <property type="match status" value="1"/>
</dbReference>
<dbReference type="PANTHER" id="PTHR42831">
    <property type="entry name" value="FE-S PROTEIN MATURATION AUXILIARY FACTOR YITW"/>
    <property type="match status" value="1"/>
</dbReference>
<dbReference type="InterPro" id="IPR034904">
    <property type="entry name" value="FSCA_dom_sf"/>
</dbReference>
<accession>A0A1I2P7A2</accession>
<dbReference type="InterPro" id="IPR052339">
    <property type="entry name" value="Fe-S_Maturation_MIP18"/>
</dbReference>
<sequence>MNLTKEHILTLLEEVKDPEIPVLSLVDLGVITGVDISEENHVTVNMTPTFAGCPAMDYMKKDVERTLEKYGISKYTVNMSFDKPWDSNKLSERGRQHLKEFGLAPPPKYDLILDLDILEHVRCPYCDSEDTTLRTPFGPTLCRSMHYCNNCRQMFEQFKPL</sequence>
<dbReference type="InterPro" id="IPR002744">
    <property type="entry name" value="MIP18-like"/>
</dbReference>
<feature type="domain" description="MIP18 family-like" evidence="1">
    <location>
        <begin position="5"/>
        <end position="68"/>
    </location>
</feature>
<dbReference type="STRING" id="1436961.SAMN05421739_101956"/>
<organism evidence="3 4">
    <name type="scientific">Pontibacter chinhatensis</name>
    <dbReference type="NCBI Taxonomy" id="1436961"/>
    <lineage>
        <taxon>Bacteria</taxon>
        <taxon>Pseudomonadati</taxon>
        <taxon>Bacteroidota</taxon>
        <taxon>Cytophagia</taxon>
        <taxon>Cytophagales</taxon>
        <taxon>Hymenobacteraceae</taxon>
        <taxon>Pontibacter</taxon>
    </lineage>
</organism>
<dbReference type="Proteomes" id="UP000198724">
    <property type="component" value="Unassembled WGS sequence"/>
</dbReference>
<dbReference type="SUPFAM" id="SSF117916">
    <property type="entry name" value="Fe-S cluster assembly (FSCA) domain-like"/>
    <property type="match status" value="1"/>
</dbReference>
<dbReference type="OrthoDB" id="3684942at2"/>
<protein>
    <submittedName>
        <fullName evidence="3">Ring-1,2-phenylacetyl-CoA epoxidase subunit PaaD</fullName>
    </submittedName>
</protein>
<dbReference type="Gene3D" id="3.30.300.130">
    <property type="entry name" value="Fe-S cluster assembly (FSCA)"/>
    <property type="match status" value="1"/>
</dbReference>
<dbReference type="AlphaFoldDB" id="A0A1I2P7A2"/>
<feature type="domain" description="PaaD zinc beta ribbon" evidence="2">
    <location>
        <begin position="119"/>
        <end position="159"/>
    </location>
</feature>
<dbReference type="PANTHER" id="PTHR42831:SF3">
    <property type="entry name" value="1,2-PHENYLACETYL-COA EPOXIDASE, SUBUNIT D-RELATED"/>
    <property type="match status" value="1"/>
</dbReference>
<proteinExistence type="predicted"/>
<evidence type="ECO:0000313" key="3">
    <source>
        <dbReference type="EMBL" id="SFG11954.1"/>
    </source>
</evidence>
<dbReference type="InterPro" id="IPR056572">
    <property type="entry name" value="Zn_ribbon_PaaD"/>
</dbReference>
<dbReference type="EMBL" id="FOOT01000001">
    <property type="protein sequence ID" value="SFG11954.1"/>
    <property type="molecule type" value="Genomic_DNA"/>
</dbReference>
<evidence type="ECO:0000259" key="1">
    <source>
        <dbReference type="Pfam" id="PF01883"/>
    </source>
</evidence>
<name>A0A1I2P7A2_9BACT</name>
<dbReference type="InterPro" id="IPR011883">
    <property type="entry name" value="PaaD-like"/>
</dbReference>
<gene>
    <name evidence="3" type="ORF">SAMN05421739_101956</name>
</gene>
<dbReference type="Pfam" id="PF01883">
    <property type="entry name" value="FeS_assembly_P"/>
    <property type="match status" value="1"/>
</dbReference>
<dbReference type="Pfam" id="PF23451">
    <property type="entry name" value="Zn_ribbon_PaaD"/>
    <property type="match status" value="1"/>
</dbReference>
<keyword evidence="4" id="KW-1185">Reference proteome</keyword>
<evidence type="ECO:0000259" key="2">
    <source>
        <dbReference type="Pfam" id="PF23451"/>
    </source>
</evidence>